<dbReference type="GO" id="GO:0003959">
    <property type="term" value="F:NADPH dehydrogenase activity"/>
    <property type="evidence" value="ECO:0007669"/>
    <property type="project" value="InterPro"/>
</dbReference>
<dbReference type="Proteomes" id="UP000215145">
    <property type="component" value="Unassembled WGS sequence"/>
</dbReference>
<gene>
    <name evidence="8" type="ORF">CGZ75_16755</name>
</gene>
<accession>A0A229NXJ4</accession>
<dbReference type="InterPro" id="IPR001155">
    <property type="entry name" value="OxRdtase_FMN_N"/>
</dbReference>
<dbReference type="Gene3D" id="3.20.20.70">
    <property type="entry name" value="Aldolase class I"/>
    <property type="match status" value="1"/>
</dbReference>
<evidence type="ECO:0000256" key="2">
    <source>
        <dbReference type="ARBA" id="ARBA00022630"/>
    </source>
</evidence>
<evidence type="ECO:0000256" key="1">
    <source>
        <dbReference type="ARBA" id="ARBA00001917"/>
    </source>
</evidence>
<dbReference type="PANTHER" id="PTHR43303:SF4">
    <property type="entry name" value="NADPH DEHYDROGENASE C23G7.10C-RELATED"/>
    <property type="match status" value="1"/>
</dbReference>
<comment type="cofactor">
    <cofactor evidence="1">
        <name>FMN</name>
        <dbReference type="ChEBI" id="CHEBI:58210"/>
    </cofactor>
</comment>
<dbReference type="GO" id="GO:0010181">
    <property type="term" value="F:FMN binding"/>
    <property type="evidence" value="ECO:0007669"/>
    <property type="project" value="InterPro"/>
</dbReference>
<keyword evidence="2" id="KW-0285">Flavoprotein</keyword>
<keyword evidence="4" id="KW-0521">NADP</keyword>
<dbReference type="CDD" id="cd02932">
    <property type="entry name" value="OYE_YqiM_FMN"/>
    <property type="match status" value="1"/>
</dbReference>
<proteinExistence type="predicted"/>
<sequence>MTKLSEPFRLKGLELNNRIVMAPMCQYSVDAEDGTPNEWHYVHYVSRAVGGTGLIIMEMTNVEPDGRITNRCLGLWDDEQIPAYARIVRDSQRYGARMGIQIAHAGRKATDAVEPVSSSAIPVEPTGWKTPRELTPAEVQDKVALFREAARRAVEAGFDTIELHGAHGYLIHQFHSPSLNHRTDEYGEDRMRFGCEVIRAVREVMPKDMPLIMRFSATEYIDGGYELDYGLEIARRYKEAGVDIFHVSSGGEAPPNGSRQPGNYPGYQVPMARAVREATGVPVIAVGMLDEPELAQSVVARGDAELAAIGRAMLRNPYWAVDALRKMDGVRAEQPAYKRGYPAE</sequence>
<dbReference type="EMBL" id="NMUQ01000002">
    <property type="protein sequence ID" value="OXM14578.1"/>
    <property type="molecule type" value="Genomic_DNA"/>
</dbReference>
<evidence type="ECO:0000259" key="7">
    <source>
        <dbReference type="Pfam" id="PF00724"/>
    </source>
</evidence>
<dbReference type="PANTHER" id="PTHR43303">
    <property type="entry name" value="NADPH DEHYDROGENASE C23G7.10C-RELATED"/>
    <property type="match status" value="1"/>
</dbReference>
<evidence type="ECO:0000256" key="4">
    <source>
        <dbReference type="ARBA" id="ARBA00022857"/>
    </source>
</evidence>
<keyword evidence="9" id="KW-1185">Reference proteome</keyword>
<dbReference type="AlphaFoldDB" id="A0A229NXJ4"/>
<keyword evidence="5" id="KW-0560">Oxidoreductase</keyword>
<organism evidence="8 9">
    <name type="scientific">Paenibacillus herberti</name>
    <dbReference type="NCBI Taxonomy" id="1619309"/>
    <lineage>
        <taxon>Bacteria</taxon>
        <taxon>Bacillati</taxon>
        <taxon>Bacillota</taxon>
        <taxon>Bacilli</taxon>
        <taxon>Bacillales</taxon>
        <taxon>Paenibacillaceae</taxon>
        <taxon>Paenibacillus</taxon>
    </lineage>
</organism>
<dbReference type="InterPro" id="IPR013785">
    <property type="entry name" value="Aldolase_TIM"/>
</dbReference>
<comment type="caution">
    <text evidence="8">The sequence shown here is derived from an EMBL/GenBank/DDBJ whole genome shotgun (WGS) entry which is preliminary data.</text>
</comment>
<feature type="region of interest" description="Disordered" evidence="6">
    <location>
        <begin position="111"/>
        <end position="131"/>
    </location>
</feature>
<evidence type="ECO:0000313" key="8">
    <source>
        <dbReference type="EMBL" id="OXM14578.1"/>
    </source>
</evidence>
<dbReference type="OrthoDB" id="9772736at2"/>
<dbReference type="SUPFAM" id="SSF51395">
    <property type="entry name" value="FMN-linked oxidoreductases"/>
    <property type="match status" value="1"/>
</dbReference>
<evidence type="ECO:0000313" key="9">
    <source>
        <dbReference type="Proteomes" id="UP000215145"/>
    </source>
</evidence>
<evidence type="ECO:0000256" key="6">
    <source>
        <dbReference type="SAM" id="MobiDB-lite"/>
    </source>
</evidence>
<keyword evidence="3" id="KW-0288">FMN</keyword>
<feature type="domain" description="NADH:flavin oxidoreductase/NADH oxidase N-terminal" evidence="7">
    <location>
        <begin position="4"/>
        <end position="322"/>
    </location>
</feature>
<dbReference type="Pfam" id="PF00724">
    <property type="entry name" value="Oxidored_FMN"/>
    <property type="match status" value="1"/>
</dbReference>
<protein>
    <submittedName>
        <fullName evidence="8">NADPH dehydrogenase</fullName>
    </submittedName>
</protein>
<dbReference type="GO" id="GO:0050661">
    <property type="term" value="F:NADP binding"/>
    <property type="evidence" value="ECO:0007669"/>
    <property type="project" value="InterPro"/>
</dbReference>
<dbReference type="InterPro" id="IPR044152">
    <property type="entry name" value="YqjM-like"/>
</dbReference>
<name>A0A229NXJ4_9BACL</name>
<reference evidence="8 9" key="1">
    <citation type="submission" date="2017-07" db="EMBL/GenBank/DDBJ databases">
        <title>Paenibacillus herberti R33 genome sequencing and assembly.</title>
        <authorList>
            <person name="Su W."/>
        </authorList>
    </citation>
    <scope>NUCLEOTIDE SEQUENCE [LARGE SCALE GENOMIC DNA]</scope>
    <source>
        <strain evidence="8 9">R33</strain>
    </source>
</reference>
<evidence type="ECO:0000256" key="3">
    <source>
        <dbReference type="ARBA" id="ARBA00022643"/>
    </source>
</evidence>
<evidence type="ECO:0000256" key="5">
    <source>
        <dbReference type="ARBA" id="ARBA00023002"/>
    </source>
</evidence>
<dbReference type="RefSeq" id="WP_089525395.1">
    <property type="nucleotide sequence ID" value="NZ_NMUQ01000002.1"/>
</dbReference>